<proteinExistence type="predicted"/>
<name>A0A316V0V4_9BASI</name>
<accession>A0A316V0V4</accession>
<reference evidence="1 2" key="1">
    <citation type="journal article" date="2018" name="Mol. Biol. Evol.">
        <title>Broad Genomic Sampling Reveals a Smut Pathogenic Ancestry of the Fungal Clade Ustilaginomycotina.</title>
        <authorList>
            <person name="Kijpornyongpan T."/>
            <person name="Mondo S.J."/>
            <person name="Barry K."/>
            <person name="Sandor L."/>
            <person name="Lee J."/>
            <person name="Lipzen A."/>
            <person name="Pangilinan J."/>
            <person name="LaButti K."/>
            <person name="Hainaut M."/>
            <person name="Henrissat B."/>
            <person name="Grigoriev I.V."/>
            <person name="Spatafora J.W."/>
            <person name="Aime M.C."/>
        </authorList>
    </citation>
    <scope>NUCLEOTIDE SEQUENCE [LARGE SCALE GENOMIC DNA]</scope>
    <source>
        <strain evidence="1 2">MCA 3882</strain>
    </source>
</reference>
<organism evidence="1 2">
    <name type="scientific">Meira miltonrushii</name>
    <dbReference type="NCBI Taxonomy" id="1280837"/>
    <lineage>
        <taxon>Eukaryota</taxon>
        <taxon>Fungi</taxon>
        <taxon>Dikarya</taxon>
        <taxon>Basidiomycota</taxon>
        <taxon>Ustilaginomycotina</taxon>
        <taxon>Exobasidiomycetes</taxon>
        <taxon>Exobasidiales</taxon>
        <taxon>Brachybasidiaceae</taxon>
        <taxon>Meira</taxon>
    </lineage>
</organism>
<gene>
    <name evidence="1" type="ORF">FA14DRAFT_162889</name>
</gene>
<evidence type="ECO:0000313" key="1">
    <source>
        <dbReference type="EMBL" id="PWN31179.1"/>
    </source>
</evidence>
<dbReference type="GeneID" id="37021568"/>
<dbReference type="Proteomes" id="UP000245771">
    <property type="component" value="Unassembled WGS sequence"/>
</dbReference>
<evidence type="ECO:0000313" key="2">
    <source>
        <dbReference type="Proteomes" id="UP000245771"/>
    </source>
</evidence>
<keyword evidence="2" id="KW-1185">Reference proteome</keyword>
<protein>
    <submittedName>
        <fullName evidence="1">Uncharacterized protein</fullName>
    </submittedName>
</protein>
<dbReference type="AlphaFoldDB" id="A0A316V0V4"/>
<sequence length="143" mass="16472">MQPSQLRSSIDARHLICVLAQPASSTSRLWIHSLFIRDLPIVQSVSHTSLFKSSHTIDRGNQHEYRKELTHKYKRLNGAQIKQMFPRTIRESLWKIRGEQSSTSLLPLPMHTRSKFERIYRTIDTSSAGMVHLPSPLLNGSRI</sequence>
<dbReference type="RefSeq" id="XP_025351481.1">
    <property type="nucleotide sequence ID" value="XM_025499787.1"/>
</dbReference>
<dbReference type="InParanoid" id="A0A316V0V4"/>
<dbReference type="EMBL" id="KZ819625">
    <property type="protein sequence ID" value="PWN31179.1"/>
    <property type="molecule type" value="Genomic_DNA"/>
</dbReference>